<dbReference type="PRINTS" id="PR00411">
    <property type="entry name" value="PNDRDTASEI"/>
</dbReference>
<dbReference type="InterPro" id="IPR057661">
    <property type="entry name" value="RsdA/BaiN/AoA(So)_Rossmann"/>
</dbReference>
<dbReference type="PANTHER" id="PTHR42887">
    <property type="entry name" value="OS12G0638800 PROTEIN"/>
    <property type="match status" value="1"/>
</dbReference>
<accession>A0A0Q4B535</accession>
<dbReference type="EMBL" id="LIIK01000068">
    <property type="protein sequence ID" value="KQM08121.1"/>
    <property type="molecule type" value="Genomic_DNA"/>
</dbReference>
<dbReference type="InterPro" id="IPR055178">
    <property type="entry name" value="RsdA/BaiN/AoA(So)-like_dom"/>
</dbReference>
<dbReference type="NCBIfam" id="TIGR00275">
    <property type="entry name" value="aminoacetone oxidase family FAD-binding enzyme"/>
    <property type="match status" value="1"/>
</dbReference>
<evidence type="ECO:0000256" key="2">
    <source>
        <dbReference type="ARBA" id="ARBA00022630"/>
    </source>
</evidence>
<feature type="domain" description="RsdA/BaiN/AoA(So)-like Rossmann fold-like" evidence="4">
    <location>
        <begin position="8"/>
        <end position="415"/>
    </location>
</feature>
<dbReference type="InterPro" id="IPR004792">
    <property type="entry name" value="BaiN-like"/>
</dbReference>
<keyword evidence="7" id="KW-1185">Reference proteome</keyword>
<evidence type="ECO:0000259" key="4">
    <source>
        <dbReference type="Pfam" id="PF03486"/>
    </source>
</evidence>
<dbReference type="SUPFAM" id="SSF51905">
    <property type="entry name" value="FAD/NAD(P)-binding domain"/>
    <property type="match status" value="1"/>
</dbReference>
<evidence type="ECO:0000259" key="5">
    <source>
        <dbReference type="Pfam" id="PF22780"/>
    </source>
</evidence>
<dbReference type="Gene3D" id="2.40.30.10">
    <property type="entry name" value="Translation factors"/>
    <property type="match status" value="1"/>
</dbReference>
<dbReference type="PANTHER" id="PTHR42887:SF2">
    <property type="entry name" value="OS12G0638800 PROTEIN"/>
    <property type="match status" value="1"/>
</dbReference>
<evidence type="ECO:0000313" key="7">
    <source>
        <dbReference type="Proteomes" id="UP000054172"/>
    </source>
</evidence>
<keyword evidence="3" id="KW-0274">FAD</keyword>
<dbReference type="Pfam" id="PF22780">
    <property type="entry name" value="HI0933_like_1st"/>
    <property type="match status" value="1"/>
</dbReference>
<reference evidence="6" key="1">
    <citation type="submission" date="2015-08" db="EMBL/GenBank/DDBJ databases">
        <title>Candidatus Bacteriodes Periocalifornicus.</title>
        <authorList>
            <person name="McLean J.S."/>
            <person name="Kelley S."/>
        </authorList>
    </citation>
    <scope>NUCLEOTIDE SEQUENCE [LARGE SCALE GENOMIC DNA]</scope>
    <source>
        <strain evidence="6">12B</strain>
    </source>
</reference>
<feature type="domain" description="RsdA/BaiN/AoA(So)-like insert" evidence="5">
    <location>
        <begin position="219"/>
        <end position="362"/>
    </location>
</feature>
<evidence type="ECO:0000256" key="3">
    <source>
        <dbReference type="ARBA" id="ARBA00022827"/>
    </source>
</evidence>
<dbReference type="Gene3D" id="1.10.8.260">
    <property type="entry name" value="HI0933 insert domain-like"/>
    <property type="match status" value="1"/>
</dbReference>
<comment type="caution">
    <text evidence="6">The sequence shown here is derived from an EMBL/GenBank/DDBJ whole genome shotgun (WGS) entry which is preliminary data.</text>
</comment>
<dbReference type="Proteomes" id="UP000054172">
    <property type="component" value="Unassembled WGS sequence"/>
</dbReference>
<keyword evidence="2" id="KW-0285">Flavoprotein</keyword>
<dbReference type="STRING" id="1702214.AL399_09050"/>
<dbReference type="InterPro" id="IPR023166">
    <property type="entry name" value="BaiN-like_dom_sf"/>
</dbReference>
<name>A0A0Q4B535_9BACT</name>
<dbReference type="InterPro" id="IPR036188">
    <property type="entry name" value="FAD/NAD-bd_sf"/>
</dbReference>
<dbReference type="PATRIC" id="fig|1702214.3.peg.1240"/>
<comment type="cofactor">
    <cofactor evidence="1">
        <name>FAD</name>
        <dbReference type="ChEBI" id="CHEBI:57692"/>
    </cofactor>
</comment>
<sequence>MERTMNIDVVVVGGGPAGLLAAGYAAMQGARVTLLEKNAQIGRKLRITGKGRCNITNSMPMGHYPEHLHGDVELLKEAFTLLDNSGIVAIIEKQGVPTVVERGTRVYPASGKAADVAGALERWCSAQGVSIQLNSTVQEVTRNGEGLWSVRATAGGHQPIELTAQCVVVATGGMGYPGSGSTGDGYRFAENAGHRLGRILPGLVGFCTIPTFGVQERFTVKNVGLSAMMGNKEIGRTFGDVEITPEGIGGPAVLQLSRAVQLAERKGVYPTLVLDLKPALSEEKLQARITRDFASRPGDTFASILRGFVPAPLVRRVGAEARIPLKDVGSKLGQSAVLALQRALKGIKLQVTQSEGWPRAVVTIGGIGVKELNPSTLESLCQSGLYFCGEVLDVDGDTGGFNLQIAYSTGALAGQSAGKRCVPAEHSN</sequence>
<evidence type="ECO:0000313" key="6">
    <source>
        <dbReference type="EMBL" id="KQM08121.1"/>
    </source>
</evidence>
<protein>
    <recommendedName>
        <fullName evidence="8">FAD-dependent oxidoreductase</fullName>
    </recommendedName>
</protein>
<dbReference type="PRINTS" id="PR00368">
    <property type="entry name" value="FADPNR"/>
</dbReference>
<dbReference type="AlphaFoldDB" id="A0A0Q4B535"/>
<organism evidence="6 7">
    <name type="scientific">Candidatus [Bacteroides] periocalifornicus</name>
    <dbReference type="NCBI Taxonomy" id="1702214"/>
    <lineage>
        <taxon>Bacteria</taxon>
        <taxon>Pseudomonadati</taxon>
        <taxon>Bacteroidota</taxon>
    </lineage>
</organism>
<dbReference type="Gene3D" id="3.50.50.60">
    <property type="entry name" value="FAD/NAD(P)-binding domain"/>
    <property type="match status" value="1"/>
</dbReference>
<dbReference type="SUPFAM" id="SSF160996">
    <property type="entry name" value="HI0933 insert domain-like"/>
    <property type="match status" value="1"/>
</dbReference>
<dbReference type="Pfam" id="PF03486">
    <property type="entry name" value="HI0933_like"/>
    <property type="match status" value="1"/>
</dbReference>
<evidence type="ECO:0000256" key="1">
    <source>
        <dbReference type="ARBA" id="ARBA00001974"/>
    </source>
</evidence>
<evidence type="ECO:0008006" key="8">
    <source>
        <dbReference type="Google" id="ProtNLM"/>
    </source>
</evidence>
<proteinExistence type="predicted"/>
<gene>
    <name evidence="6" type="ORF">AL399_09050</name>
</gene>